<gene>
    <name evidence="2" type="ORF">CDQ91_03945</name>
</gene>
<comment type="caution">
    <text evidence="2">The sequence shown here is derived from an EMBL/GenBank/DDBJ whole genome shotgun (WGS) entry which is preliminary data.</text>
</comment>
<dbReference type="AlphaFoldDB" id="A0A246K6A5"/>
<evidence type="ECO:0000256" key="1">
    <source>
        <dbReference type="SAM" id="Phobius"/>
    </source>
</evidence>
<feature type="transmembrane region" description="Helical" evidence="1">
    <location>
        <begin position="19"/>
        <end position="37"/>
    </location>
</feature>
<feature type="transmembrane region" description="Helical" evidence="1">
    <location>
        <begin position="57"/>
        <end position="80"/>
    </location>
</feature>
<reference evidence="2 3" key="1">
    <citation type="journal article" date="2002" name="Int. J. Syst. Evol. Microbiol.">
        <title>Sphingopyxis witflariensis sp. nov., isolated from activated sludge.</title>
        <authorList>
            <person name="Kampfer P."/>
            <person name="Witzenberger R."/>
            <person name="Denner E.B."/>
            <person name="Busse H.J."/>
            <person name="Neef A."/>
        </authorList>
    </citation>
    <scope>NUCLEOTIDE SEQUENCE [LARGE SCALE GENOMIC DNA]</scope>
    <source>
        <strain evidence="2 3">DSM 14551</strain>
    </source>
</reference>
<dbReference type="RefSeq" id="WP_088471348.1">
    <property type="nucleotide sequence ID" value="NZ_NISJ01000001.1"/>
</dbReference>
<name>A0A246K6A5_9SPHN</name>
<keyword evidence="1" id="KW-0472">Membrane</keyword>
<organism evidence="2 3">
    <name type="scientific">Sphingopyxis witflariensis</name>
    <dbReference type="NCBI Taxonomy" id="173675"/>
    <lineage>
        <taxon>Bacteria</taxon>
        <taxon>Pseudomonadati</taxon>
        <taxon>Pseudomonadota</taxon>
        <taxon>Alphaproteobacteria</taxon>
        <taxon>Sphingomonadales</taxon>
        <taxon>Sphingomonadaceae</taxon>
        <taxon>Sphingopyxis</taxon>
    </lineage>
</organism>
<dbReference type="EMBL" id="NISJ01000001">
    <property type="protein sequence ID" value="OWR01537.1"/>
    <property type="molecule type" value="Genomic_DNA"/>
</dbReference>
<protein>
    <submittedName>
        <fullName evidence="2">Uncharacterized protein</fullName>
    </submittedName>
</protein>
<evidence type="ECO:0000313" key="2">
    <source>
        <dbReference type="EMBL" id="OWR01537.1"/>
    </source>
</evidence>
<sequence length="145" mass="15981">MTDAGKTTKRPMSLRRKRYLIAVGFSVAIGGIIGIWSRTVSPDVPDTAFLFLGNPALTASFAIGASLLWAIGLAIGIPLFHRAVDDHEERALLWSGLAAWYGFAFAAPVWWLLHRADLVPPVDAMLLFAGSTIVNVIVWLWFKFR</sequence>
<accession>A0A246K6A5</accession>
<keyword evidence="1" id="KW-0812">Transmembrane</keyword>
<evidence type="ECO:0000313" key="3">
    <source>
        <dbReference type="Proteomes" id="UP000197097"/>
    </source>
</evidence>
<feature type="transmembrane region" description="Helical" evidence="1">
    <location>
        <begin position="92"/>
        <end position="113"/>
    </location>
</feature>
<feature type="transmembrane region" description="Helical" evidence="1">
    <location>
        <begin position="125"/>
        <end position="142"/>
    </location>
</feature>
<keyword evidence="1" id="KW-1133">Transmembrane helix</keyword>
<keyword evidence="3" id="KW-1185">Reference proteome</keyword>
<dbReference type="Proteomes" id="UP000197097">
    <property type="component" value="Unassembled WGS sequence"/>
</dbReference>
<dbReference type="OrthoDB" id="7408924at2"/>
<proteinExistence type="predicted"/>